<organism evidence="2 3">
    <name type="scientific">Aeromonas salmonicida</name>
    <dbReference type="NCBI Taxonomy" id="645"/>
    <lineage>
        <taxon>Bacteria</taxon>
        <taxon>Pseudomonadati</taxon>
        <taxon>Pseudomonadota</taxon>
        <taxon>Gammaproteobacteria</taxon>
        <taxon>Aeromonadales</taxon>
        <taxon>Aeromonadaceae</taxon>
        <taxon>Aeromonas</taxon>
    </lineage>
</organism>
<dbReference type="RefSeq" id="WP_125601018.1">
    <property type="nucleotide sequence ID" value="NZ_CAWOII010000021.1"/>
</dbReference>
<dbReference type="EMBL" id="CP124841">
    <property type="protein sequence ID" value="WHF37687.1"/>
    <property type="molecule type" value="Genomic_DNA"/>
</dbReference>
<protein>
    <submittedName>
        <fullName evidence="2">Uncharacterized protein</fullName>
    </submittedName>
</protein>
<name>A0AAX3VUQ0_AERSA</name>
<accession>A0AAX3VUQ0</accession>
<feature type="chain" id="PRO_5043533753" evidence="1">
    <location>
        <begin position="21"/>
        <end position="140"/>
    </location>
</feature>
<gene>
    <name evidence="2" type="ORF">QLQ87_04850</name>
</gene>
<evidence type="ECO:0000313" key="2">
    <source>
        <dbReference type="EMBL" id="WHF37687.1"/>
    </source>
</evidence>
<proteinExistence type="predicted"/>
<dbReference type="Gene3D" id="2.60.40.10">
    <property type="entry name" value="Immunoglobulins"/>
    <property type="match status" value="1"/>
</dbReference>
<evidence type="ECO:0000313" key="3">
    <source>
        <dbReference type="Proteomes" id="UP001239426"/>
    </source>
</evidence>
<dbReference type="AlphaFoldDB" id="A0AAX3VUQ0"/>
<sequence length="140" mass="15556">MLKHTLLTATLLGCLHPVWAAEADTAQTRPIFLRGEMNNWEAPTAQQLVQSQPDLLTVTTSLQASHGAYKFKIADEKWKSDTTYGQFDPASKVEAGKPVIVKAGYQWSDMKFTPLEDGAYLFTLDRRDPASIQLTVSKAQ</sequence>
<dbReference type="Proteomes" id="UP001239426">
    <property type="component" value="Chromosome"/>
</dbReference>
<keyword evidence="1" id="KW-0732">Signal</keyword>
<dbReference type="InterPro" id="IPR013783">
    <property type="entry name" value="Ig-like_fold"/>
</dbReference>
<dbReference type="InterPro" id="IPR014756">
    <property type="entry name" value="Ig_E-set"/>
</dbReference>
<reference evidence="2" key="1">
    <citation type="submission" date="2023-05" db="EMBL/GenBank/DDBJ databases">
        <title>Aeromonas salmonicida 57, complete genome.</title>
        <authorList>
            <person name="Shao L."/>
        </authorList>
    </citation>
    <scope>NUCLEOTIDE SEQUENCE</scope>
    <source>
        <strain evidence="2">57</strain>
    </source>
</reference>
<evidence type="ECO:0000256" key="1">
    <source>
        <dbReference type="SAM" id="SignalP"/>
    </source>
</evidence>
<dbReference type="SUPFAM" id="SSF81296">
    <property type="entry name" value="E set domains"/>
    <property type="match status" value="1"/>
</dbReference>
<feature type="signal peptide" evidence="1">
    <location>
        <begin position="1"/>
        <end position="20"/>
    </location>
</feature>